<dbReference type="InterPro" id="IPR008533">
    <property type="entry name" value="DUF815"/>
</dbReference>
<dbReference type="Pfam" id="PF05673">
    <property type="entry name" value="DUF815"/>
    <property type="match status" value="1"/>
</dbReference>
<dbReference type="GO" id="GO:0005524">
    <property type="term" value="F:ATP binding"/>
    <property type="evidence" value="ECO:0007669"/>
    <property type="project" value="UniProtKB-KW"/>
</dbReference>
<gene>
    <name evidence="1" type="ORF">IAA60_04290</name>
</gene>
<accession>A0A9D1KP11</accession>
<proteinExistence type="predicted"/>
<reference evidence="1" key="2">
    <citation type="journal article" date="2021" name="PeerJ">
        <title>Extensive microbial diversity within the chicken gut microbiome revealed by metagenomics and culture.</title>
        <authorList>
            <person name="Gilroy R."/>
            <person name="Ravi A."/>
            <person name="Getino M."/>
            <person name="Pursley I."/>
            <person name="Horton D.L."/>
            <person name="Alikhan N.F."/>
            <person name="Baker D."/>
            <person name="Gharbi K."/>
            <person name="Hall N."/>
            <person name="Watson M."/>
            <person name="Adriaenssens E.M."/>
            <person name="Foster-Nyarko E."/>
            <person name="Jarju S."/>
            <person name="Secka A."/>
            <person name="Antonio M."/>
            <person name="Oren A."/>
            <person name="Chaudhuri R.R."/>
            <person name="La Ragione R."/>
            <person name="Hildebrand F."/>
            <person name="Pallen M.J."/>
        </authorList>
    </citation>
    <scope>NUCLEOTIDE SEQUENCE</scope>
    <source>
        <strain evidence="1">CHK181-108</strain>
    </source>
</reference>
<dbReference type="EMBL" id="DVLU01000039">
    <property type="protein sequence ID" value="HIT85113.1"/>
    <property type="molecule type" value="Genomic_DNA"/>
</dbReference>
<reference evidence="1" key="1">
    <citation type="submission" date="2020-10" db="EMBL/GenBank/DDBJ databases">
        <authorList>
            <person name="Gilroy R."/>
        </authorList>
    </citation>
    <scope>NUCLEOTIDE SEQUENCE</scope>
    <source>
        <strain evidence="1">CHK181-108</strain>
    </source>
</reference>
<organism evidence="1 2">
    <name type="scientific">Candidatus Ornithomonoglobus intestinigallinarum</name>
    <dbReference type="NCBI Taxonomy" id="2840894"/>
    <lineage>
        <taxon>Bacteria</taxon>
        <taxon>Bacillati</taxon>
        <taxon>Bacillota</taxon>
        <taxon>Clostridia</taxon>
        <taxon>Candidatus Ornithomonoglobus</taxon>
    </lineage>
</organism>
<dbReference type="SUPFAM" id="SSF52540">
    <property type="entry name" value="P-loop containing nucleoside triphosphate hydrolases"/>
    <property type="match status" value="1"/>
</dbReference>
<protein>
    <submittedName>
        <fullName evidence="1">ATP-binding protein</fullName>
    </submittedName>
</protein>
<dbReference type="InterPro" id="IPR027417">
    <property type="entry name" value="P-loop_NTPase"/>
</dbReference>
<dbReference type="PANTHER" id="PTHR42935">
    <property type="entry name" value="SLR0930 PROTEIN"/>
    <property type="match status" value="1"/>
</dbReference>
<evidence type="ECO:0000313" key="1">
    <source>
        <dbReference type="EMBL" id="HIT85113.1"/>
    </source>
</evidence>
<name>A0A9D1KP11_9FIRM</name>
<keyword evidence="1" id="KW-0547">Nucleotide-binding</keyword>
<sequence>MDLLIFNNIGKDECVQGILKKDNTRVLGSVVRFAEREGLTDSGIKEYMASLLANDVNILSELAQSGAAVGDDLHRLALLDIERIYDKLFCSAHMKYSPSGNETGFCTSYKESIRSLTEAQSAQELLEGLIRHYRTLGSGVLARYNAFKFDGELCGIRRTDSISFDDLIGLEHQKKVLIDNTAALVAGKRANNVLLFGDRGTGKSSSVKALLTMFADKGLRLIEVPKSSIAKIPELMEVLRHRPHKYILFLDDLTFETHETEYRALKIAMEGQLQAQSENVLIYATSNRRHLIRENWADREGGEVHVNDQMQETLSLSERFGISVVFMSPNQKEYLHIVGEMLKKHGVEITPEIEKQAVIWQMNYGSKNARCAKQFAADYLSKLEQLDRD</sequence>
<dbReference type="Gene3D" id="3.40.50.300">
    <property type="entry name" value="P-loop containing nucleotide triphosphate hydrolases"/>
    <property type="match status" value="1"/>
</dbReference>
<keyword evidence="1" id="KW-0067">ATP-binding</keyword>
<comment type="caution">
    <text evidence="1">The sequence shown here is derived from an EMBL/GenBank/DDBJ whole genome shotgun (WGS) entry which is preliminary data.</text>
</comment>
<dbReference type="AlphaFoldDB" id="A0A9D1KP11"/>
<evidence type="ECO:0000313" key="2">
    <source>
        <dbReference type="Proteomes" id="UP000824165"/>
    </source>
</evidence>
<dbReference type="Proteomes" id="UP000824165">
    <property type="component" value="Unassembled WGS sequence"/>
</dbReference>
<dbReference type="PANTHER" id="PTHR42935:SF1">
    <property type="entry name" value="SLR0930 PROTEIN"/>
    <property type="match status" value="1"/>
</dbReference>
<dbReference type="CDD" id="cd00009">
    <property type="entry name" value="AAA"/>
    <property type="match status" value="1"/>
</dbReference>